<dbReference type="PANTHER" id="PTHR47894:SF1">
    <property type="entry name" value="HTH-TYPE TRANSCRIPTIONAL REGULATOR VQSM"/>
    <property type="match status" value="1"/>
</dbReference>
<accession>A0A829HKW8</accession>
<evidence type="ECO:0000256" key="2">
    <source>
        <dbReference type="ARBA" id="ARBA00023125"/>
    </source>
</evidence>
<dbReference type="RefSeq" id="WP_016542122.1">
    <property type="nucleotide sequence ID" value="NZ_ASQH01000015.1"/>
</dbReference>
<dbReference type="AlphaFoldDB" id="A0A829HKW8"/>
<evidence type="ECO:0000313" key="6">
    <source>
        <dbReference type="Proteomes" id="UP000014523"/>
    </source>
</evidence>
<keyword evidence="6" id="KW-1185">Reference proteome</keyword>
<dbReference type="EMBL" id="ATGG01000003">
    <property type="protein sequence ID" value="EPF93368.1"/>
    <property type="molecule type" value="Genomic_DNA"/>
</dbReference>
<evidence type="ECO:0000256" key="3">
    <source>
        <dbReference type="ARBA" id="ARBA00023163"/>
    </source>
</evidence>
<keyword evidence="2" id="KW-0238">DNA-binding</keyword>
<gene>
    <name evidence="5" type="ORF">F957_00164</name>
</gene>
<reference evidence="5 6" key="1">
    <citation type="submission" date="2013-06" db="EMBL/GenBank/DDBJ databases">
        <title>The Genome Sequence of Acinetobacter gyllenbergii CIP 110306.</title>
        <authorList>
            <consortium name="The Broad Institute Genome Sequencing Platform"/>
            <consortium name="The Broad Institute Genome Sequencing Center for Infectious Disease"/>
            <person name="Cerqueira G."/>
            <person name="Feldgarden M."/>
            <person name="Courvalin P."/>
            <person name="Perichon B."/>
            <person name="Grillot-Courvalin C."/>
            <person name="Clermont D."/>
            <person name="Rocha E."/>
            <person name="Yoon E.-J."/>
            <person name="Nemec A."/>
            <person name="Young S.K."/>
            <person name="Zeng Q."/>
            <person name="Gargeya S."/>
            <person name="Fitzgerald M."/>
            <person name="Abouelleil A."/>
            <person name="Alvarado L."/>
            <person name="Berlin A.M."/>
            <person name="Chapman S.B."/>
            <person name="Dewar J."/>
            <person name="Goldberg J."/>
            <person name="Griggs A."/>
            <person name="Gujja S."/>
            <person name="Hansen M."/>
            <person name="Howarth C."/>
            <person name="Imamovic A."/>
            <person name="Larimer J."/>
            <person name="McCowan C."/>
            <person name="Murphy C."/>
            <person name="Pearson M."/>
            <person name="Priest M."/>
            <person name="Roberts A."/>
            <person name="Saif S."/>
            <person name="Shea T."/>
            <person name="Sykes S."/>
            <person name="Wortman J."/>
            <person name="Nusbaum C."/>
            <person name="Birren B."/>
        </authorList>
    </citation>
    <scope>NUCLEOTIDE SEQUENCE [LARGE SCALE GENOMIC DNA]</scope>
    <source>
        <strain evidence="5 6">CIP 110306</strain>
    </source>
</reference>
<dbReference type="GO" id="GO:0005829">
    <property type="term" value="C:cytosol"/>
    <property type="evidence" value="ECO:0007669"/>
    <property type="project" value="TreeGrafter"/>
</dbReference>
<feature type="domain" description="HTH araC/xylS-type" evidence="4">
    <location>
        <begin position="239"/>
        <end position="336"/>
    </location>
</feature>
<proteinExistence type="predicted"/>
<dbReference type="Gene3D" id="1.10.10.60">
    <property type="entry name" value="Homeodomain-like"/>
    <property type="match status" value="1"/>
</dbReference>
<organism evidence="5 6">
    <name type="scientific">Acinetobacter gyllenbergii CIP 110306 = MTCC 11365</name>
    <dbReference type="NCBI Taxonomy" id="1217657"/>
    <lineage>
        <taxon>Bacteria</taxon>
        <taxon>Pseudomonadati</taxon>
        <taxon>Pseudomonadota</taxon>
        <taxon>Gammaproteobacteria</taxon>
        <taxon>Moraxellales</taxon>
        <taxon>Moraxellaceae</taxon>
        <taxon>Acinetobacter</taxon>
    </lineage>
</organism>
<dbReference type="GO" id="GO:0000976">
    <property type="term" value="F:transcription cis-regulatory region binding"/>
    <property type="evidence" value="ECO:0007669"/>
    <property type="project" value="TreeGrafter"/>
</dbReference>
<dbReference type="Proteomes" id="UP000014523">
    <property type="component" value="Unassembled WGS sequence"/>
</dbReference>
<dbReference type="SMART" id="SM00342">
    <property type="entry name" value="HTH_ARAC"/>
    <property type="match status" value="1"/>
</dbReference>
<protein>
    <recommendedName>
        <fullName evidence="4">HTH araC/xylS-type domain-containing protein</fullName>
    </recommendedName>
</protein>
<dbReference type="Pfam" id="PF12833">
    <property type="entry name" value="HTH_18"/>
    <property type="match status" value="1"/>
</dbReference>
<dbReference type="InterPro" id="IPR018060">
    <property type="entry name" value="HTH_AraC"/>
</dbReference>
<keyword evidence="3" id="KW-0804">Transcription</keyword>
<name>A0A829HKW8_9GAMM</name>
<evidence type="ECO:0000259" key="4">
    <source>
        <dbReference type="PROSITE" id="PS01124"/>
    </source>
</evidence>
<sequence length="339" mass="38495">MVSKDLEKTVPGTYIALMVDVVSRWDISAVELLNGSGISQQQLVQPLWRADAKVVMAILRRALELTRVPALEFGFYLGMQMTITCHGLMGMAAMLAKDVKQALNIAQEFISLQSSIHTIQLDVVDERALILFEQTEAYYLDEVIQIALILGFAQMGKTISGQTLTGYADVQFSKPDYFDKLLPLIPGEVRFDQPATRLEFQKEILDLPLLHSDAIAERLAREECKSQLRKLLEQNSFNRSIQDLIYDEAMGISPLTEVLKKLHMTERALQRKLESEGTSFRELVEKVRCEKAIQLLKNPHLSLENIADHLGYSNTKNFSRAFKRWTGTSPRRYSLYHAS</sequence>
<evidence type="ECO:0000313" key="5">
    <source>
        <dbReference type="EMBL" id="EPF93368.1"/>
    </source>
</evidence>
<dbReference type="PANTHER" id="PTHR47894">
    <property type="entry name" value="HTH-TYPE TRANSCRIPTIONAL REGULATOR GADX"/>
    <property type="match status" value="1"/>
</dbReference>
<dbReference type="PROSITE" id="PS01124">
    <property type="entry name" value="HTH_ARAC_FAMILY_2"/>
    <property type="match status" value="1"/>
</dbReference>
<dbReference type="InterPro" id="IPR020449">
    <property type="entry name" value="Tscrpt_reg_AraC-type_HTH"/>
</dbReference>
<dbReference type="GO" id="GO:0003700">
    <property type="term" value="F:DNA-binding transcription factor activity"/>
    <property type="evidence" value="ECO:0007669"/>
    <property type="project" value="InterPro"/>
</dbReference>
<evidence type="ECO:0000256" key="1">
    <source>
        <dbReference type="ARBA" id="ARBA00023015"/>
    </source>
</evidence>
<dbReference type="InterPro" id="IPR032687">
    <property type="entry name" value="AraC-type_N"/>
</dbReference>
<dbReference type="SUPFAM" id="SSF46689">
    <property type="entry name" value="Homeodomain-like"/>
    <property type="match status" value="1"/>
</dbReference>
<keyword evidence="1" id="KW-0805">Transcription regulation</keyword>
<comment type="caution">
    <text evidence="5">The sequence shown here is derived from an EMBL/GenBank/DDBJ whole genome shotgun (WGS) entry which is preliminary data.</text>
</comment>
<dbReference type="InterPro" id="IPR009057">
    <property type="entry name" value="Homeodomain-like_sf"/>
</dbReference>
<dbReference type="PRINTS" id="PR00032">
    <property type="entry name" value="HTHARAC"/>
</dbReference>
<dbReference type="Pfam" id="PF12625">
    <property type="entry name" value="Arabinose_bd"/>
    <property type="match status" value="1"/>
</dbReference>